<evidence type="ECO:0000256" key="1">
    <source>
        <dbReference type="ARBA" id="ARBA00009235"/>
    </source>
</evidence>
<dbReference type="PROSITE" id="PS51464">
    <property type="entry name" value="SIS"/>
    <property type="match status" value="1"/>
</dbReference>
<dbReference type="AlphaFoldDB" id="A0A412AUK3"/>
<comment type="caution">
    <text evidence="3">The sequence shown here is derived from an EMBL/GenBank/DDBJ whole genome shotgun (WGS) entry which is preliminary data.</text>
</comment>
<organism evidence="3 4">
    <name type="scientific">[Clostridium] leptum</name>
    <dbReference type="NCBI Taxonomy" id="1535"/>
    <lineage>
        <taxon>Bacteria</taxon>
        <taxon>Bacillati</taxon>
        <taxon>Bacillota</taxon>
        <taxon>Clostridia</taxon>
        <taxon>Eubacteriales</taxon>
        <taxon>Oscillospiraceae</taxon>
        <taxon>Oscillospiraceae incertae sedis</taxon>
    </lineage>
</organism>
<dbReference type="InterPro" id="IPR046348">
    <property type="entry name" value="SIS_dom_sf"/>
</dbReference>
<dbReference type="GO" id="GO:1901135">
    <property type="term" value="P:carbohydrate derivative metabolic process"/>
    <property type="evidence" value="ECO:0007669"/>
    <property type="project" value="InterPro"/>
</dbReference>
<dbReference type="CDD" id="cd05005">
    <property type="entry name" value="SIS_PHI"/>
    <property type="match status" value="1"/>
</dbReference>
<dbReference type="Proteomes" id="UP000284751">
    <property type="component" value="Unassembled WGS sequence"/>
</dbReference>
<protein>
    <submittedName>
        <fullName evidence="3">SIS domain-containing protein</fullName>
    </submittedName>
</protein>
<comment type="similarity">
    <text evidence="1">Belongs to the SIS family. PHI subfamily.</text>
</comment>
<dbReference type="InterPro" id="IPR001347">
    <property type="entry name" value="SIS_dom"/>
</dbReference>
<evidence type="ECO:0000313" key="4">
    <source>
        <dbReference type="Proteomes" id="UP000284751"/>
    </source>
</evidence>
<reference evidence="3 4" key="1">
    <citation type="submission" date="2018-08" db="EMBL/GenBank/DDBJ databases">
        <title>A genome reference for cultivated species of the human gut microbiota.</title>
        <authorList>
            <person name="Zou Y."/>
            <person name="Xue W."/>
            <person name="Luo G."/>
        </authorList>
    </citation>
    <scope>NUCLEOTIDE SEQUENCE [LARGE SCALE GENOMIC DNA]</scope>
    <source>
        <strain evidence="3 4">AF28-26</strain>
    </source>
</reference>
<dbReference type="PANTHER" id="PTHR43443:SF1">
    <property type="entry name" value="3-HEXULOSE-6-PHOSPHATE ISOMERASE"/>
    <property type="match status" value="1"/>
</dbReference>
<feature type="domain" description="SIS" evidence="2">
    <location>
        <begin position="71"/>
        <end position="206"/>
    </location>
</feature>
<sequence length="227" mass="25554">MTKAVILADKTCFRYCLGWKNHSRVIDSKPVWTEIFKEELKMGLLNEYANTALSEMQQVFDRMDDKDLQPALDAIINAKKVVCYGAGREGLGLKFFVMRLMHLGKDAHWAWDDTAPSVGEGDVVFISCGPGFYSHVVFIAELCKKAGAKIVLVTAVPDSDMGKVADVIVHLPAMAYRAHGDLVPTKQPMGNLYEQSAVILFDCMSRMLKQQMNVSDEEMEKRHRNYE</sequence>
<dbReference type="GO" id="GO:0097367">
    <property type="term" value="F:carbohydrate derivative binding"/>
    <property type="evidence" value="ECO:0007669"/>
    <property type="project" value="InterPro"/>
</dbReference>
<gene>
    <name evidence="3" type="ORF">DWY99_12800</name>
</gene>
<dbReference type="Pfam" id="PF01380">
    <property type="entry name" value="SIS"/>
    <property type="match status" value="1"/>
</dbReference>
<dbReference type="GO" id="GO:0016853">
    <property type="term" value="F:isomerase activity"/>
    <property type="evidence" value="ECO:0007669"/>
    <property type="project" value="InterPro"/>
</dbReference>
<proteinExistence type="inferred from homology"/>
<evidence type="ECO:0000313" key="3">
    <source>
        <dbReference type="EMBL" id="RGQ35282.1"/>
    </source>
</evidence>
<dbReference type="Gene3D" id="3.40.50.10490">
    <property type="entry name" value="Glucose-6-phosphate isomerase like protein, domain 1"/>
    <property type="match status" value="1"/>
</dbReference>
<name>A0A412AUK3_9FIRM</name>
<evidence type="ECO:0000259" key="2">
    <source>
        <dbReference type="PROSITE" id="PS51464"/>
    </source>
</evidence>
<accession>A0A412AUK3</accession>
<dbReference type="EMBL" id="QRTC01000069">
    <property type="protein sequence ID" value="RGQ35282.1"/>
    <property type="molecule type" value="Genomic_DNA"/>
</dbReference>
<dbReference type="SUPFAM" id="SSF53697">
    <property type="entry name" value="SIS domain"/>
    <property type="match status" value="1"/>
</dbReference>
<dbReference type="InterPro" id="IPR017552">
    <property type="entry name" value="PHI/rmpB"/>
</dbReference>
<dbReference type="PANTHER" id="PTHR43443">
    <property type="entry name" value="3-HEXULOSE-6-PHOSPHATE ISOMERASE"/>
    <property type="match status" value="1"/>
</dbReference>